<dbReference type="RefSeq" id="WP_115330586.1">
    <property type="nucleotide sequence ID" value="NZ_CAAAHP010000007.1"/>
</dbReference>
<evidence type="ECO:0000313" key="2">
    <source>
        <dbReference type="EMBL" id="STX50914.1"/>
    </source>
</evidence>
<dbReference type="Pfam" id="PF12834">
    <property type="entry name" value="Phage_int_SAM_2"/>
    <property type="match status" value="1"/>
</dbReference>
<accession>A0A378JIE3</accession>
<proteinExistence type="predicted"/>
<name>A0A378JIE3_9GAMM</name>
<feature type="domain" description="Putative integrase N-terminal" evidence="1">
    <location>
        <begin position="15"/>
        <end position="90"/>
    </location>
</feature>
<dbReference type="OrthoDB" id="5640382at2"/>
<protein>
    <submittedName>
        <fullName evidence="2">Putative integrase</fullName>
    </submittedName>
</protein>
<gene>
    <name evidence="2" type="ORF">NCTC13316_01003</name>
</gene>
<organism evidence="2 3">
    <name type="scientific">Legionella busanensis</name>
    <dbReference type="NCBI Taxonomy" id="190655"/>
    <lineage>
        <taxon>Bacteria</taxon>
        <taxon>Pseudomonadati</taxon>
        <taxon>Pseudomonadota</taxon>
        <taxon>Gammaproteobacteria</taxon>
        <taxon>Legionellales</taxon>
        <taxon>Legionellaceae</taxon>
        <taxon>Legionella</taxon>
    </lineage>
</organism>
<dbReference type="AlphaFoldDB" id="A0A378JIE3"/>
<keyword evidence="3" id="KW-1185">Reference proteome</keyword>
<dbReference type="InterPro" id="IPR024457">
    <property type="entry name" value="Putative_integrase_N"/>
</dbReference>
<dbReference type="Proteomes" id="UP000254794">
    <property type="component" value="Unassembled WGS sequence"/>
</dbReference>
<evidence type="ECO:0000313" key="3">
    <source>
        <dbReference type="Proteomes" id="UP000254794"/>
    </source>
</evidence>
<sequence length="268" mass="31820">MRKQSLRQAANRYLQLDNRGSIKDKKHRTFVIHKMINDLFKLGIVPCSWLSLNHDHIHYLIIHWKKEKIKPATMMDYMTTIRIFLSNIGHHIEKFDNKSLGLTRSYSGKRKKQVSEDFWINIIDPMPRLIMGLQTQFGLTFREAISLIPDIHIQEHTLWITREIAFNSLDRIIPIRYDQQKQIVEELIQFTQGNRNLVNSLPYEAIRVLWRSALSAHKLSSNKTYRYLYAQQLKKNLSPVLGCYQTNWIIRDEMGIKSPNTLWLYLNE</sequence>
<reference evidence="2 3" key="1">
    <citation type="submission" date="2018-06" db="EMBL/GenBank/DDBJ databases">
        <authorList>
            <consortium name="Pathogen Informatics"/>
            <person name="Doyle S."/>
        </authorList>
    </citation>
    <scope>NUCLEOTIDE SEQUENCE [LARGE SCALE GENOMIC DNA]</scope>
    <source>
        <strain evidence="2 3">NCTC13316</strain>
    </source>
</reference>
<evidence type="ECO:0000259" key="1">
    <source>
        <dbReference type="Pfam" id="PF12834"/>
    </source>
</evidence>
<dbReference type="EMBL" id="UGOD01000001">
    <property type="protein sequence ID" value="STX50914.1"/>
    <property type="molecule type" value="Genomic_DNA"/>
</dbReference>